<sequence>MIIRRTNTTVVDFSAAGEAEIESNVMDALNAAIPASPTAISINALVKAKLVYIAPVTSSADTTHFVSSVMIGYGNDYFVGWTAHVLWDAGGASAAPQGGKVIVSDYVSTTGTFTIGATTQLAATDIVLLIHPSVASVGFIGDAAATGAVTTTDTVVSYIKQLVTNQLRVQNSMDFWSPSVEEVQITSAAATLAAMATVTVADLPAGAVVTRAIAMMKFRAMENIHATIANKLDGATVASTSQVIQVADDTPGTYYDAINFVDDQFGLAILGREGGDVIIGDTDISGAGKVDANDGYIFRWLLSKSDQNSINFNDCQFGLRVWYSLE</sequence>
<evidence type="ECO:0000313" key="1">
    <source>
        <dbReference type="EMBL" id="QJA63930.1"/>
    </source>
</evidence>
<proteinExistence type="predicted"/>
<protein>
    <submittedName>
        <fullName evidence="1">Uncharacterized protein</fullName>
    </submittedName>
</protein>
<gene>
    <name evidence="1" type="ORF">MM415B00565_0014</name>
</gene>
<name>A0A6M3J2D6_9ZZZZ</name>
<reference evidence="1" key="1">
    <citation type="submission" date="2020-03" db="EMBL/GenBank/DDBJ databases">
        <title>The deep terrestrial virosphere.</title>
        <authorList>
            <person name="Holmfeldt K."/>
            <person name="Nilsson E."/>
            <person name="Simone D."/>
            <person name="Lopez-Fernandez M."/>
            <person name="Wu X."/>
            <person name="de Brujin I."/>
            <person name="Lundin D."/>
            <person name="Andersson A."/>
            <person name="Bertilsson S."/>
            <person name="Dopson M."/>
        </authorList>
    </citation>
    <scope>NUCLEOTIDE SEQUENCE</scope>
    <source>
        <strain evidence="1">MM415B00565</strain>
    </source>
</reference>
<dbReference type="EMBL" id="MT141509">
    <property type="protein sequence ID" value="QJA63930.1"/>
    <property type="molecule type" value="Genomic_DNA"/>
</dbReference>
<accession>A0A6M3J2D6</accession>
<dbReference type="AlphaFoldDB" id="A0A6M3J2D6"/>
<organism evidence="1">
    <name type="scientific">viral metagenome</name>
    <dbReference type="NCBI Taxonomy" id="1070528"/>
    <lineage>
        <taxon>unclassified sequences</taxon>
        <taxon>metagenomes</taxon>
        <taxon>organismal metagenomes</taxon>
    </lineage>
</organism>